<evidence type="ECO:0000313" key="4">
    <source>
        <dbReference type="Proteomes" id="UP000236327"/>
    </source>
</evidence>
<dbReference type="AlphaFoldDB" id="A0A2K2G155"/>
<dbReference type="PANTHER" id="PTHR36836:SF1">
    <property type="entry name" value="COLANIC ACID BIOSYNTHESIS PROTEIN WCAK"/>
    <property type="match status" value="1"/>
</dbReference>
<evidence type="ECO:0000259" key="2">
    <source>
        <dbReference type="Pfam" id="PF04230"/>
    </source>
</evidence>
<comment type="caution">
    <text evidence="3">The sequence shown here is derived from an EMBL/GenBank/DDBJ whole genome shotgun (WGS) entry which is preliminary data.</text>
</comment>
<dbReference type="Proteomes" id="UP000236327">
    <property type="component" value="Unassembled WGS sequence"/>
</dbReference>
<accession>A0A2K2G155</accession>
<evidence type="ECO:0000313" key="3">
    <source>
        <dbReference type="EMBL" id="PNU04776.1"/>
    </source>
</evidence>
<proteinExistence type="predicted"/>
<dbReference type="GO" id="GO:0016740">
    <property type="term" value="F:transferase activity"/>
    <property type="evidence" value="ECO:0007669"/>
    <property type="project" value="UniProtKB-KW"/>
</dbReference>
<reference evidence="3 4" key="1">
    <citation type="submission" date="2016-05" db="EMBL/GenBank/DDBJ databases">
        <title>Complete genome sequence of Novosphingobium guangzhouense SA925(T).</title>
        <authorList>
            <person name="Sha S."/>
        </authorList>
    </citation>
    <scope>NUCLEOTIDE SEQUENCE [LARGE SCALE GENOMIC DNA]</scope>
    <source>
        <strain evidence="3 4">SA925</strain>
    </source>
</reference>
<dbReference type="InterPro" id="IPR007345">
    <property type="entry name" value="Polysacch_pyruvyl_Trfase"/>
</dbReference>
<dbReference type="EMBL" id="LYMM01000031">
    <property type="protein sequence ID" value="PNU04776.1"/>
    <property type="molecule type" value="Genomic_DNA"/>
</dbReference>
<feature type="region of interest" description="Disordered" evidence="1">
    <location>
        <begin position="356"/>
        <end position="378"/>
    </location>
</feature>
<dbReference type="PANTHER" id="PTHR36836">
    <property type="entry name" value="COLANIC ACID BIOSYNTHESIS PROTEIN WCAK"/>
    <property type="match status" value="1"/>
</dbReference>
<feature type="domain" description="Polysaccharide pyruvyl transferase" evidence="2">
    <location>
        <begin position="124"/>
        <end position="312"/>
    </location>
</feature>
<evidence type="ECO:0000256" key="1">
    <source>
        <dbReference type="SAM" id="MobiDB-lite"/>
    </source>
</evidence>
<name>A0A2K2G155_9SPHN</name>
<sequence>MPARSAPARSAPARRPQVFVAGDLHNLGDLKLTLQNLALTQGRGGAVRRWAGLPEAIERQVEEAGGTLVPGKQIVAFARRVWGAELVLGGGQIVRDNVSAASLAGLALAALAAVLGGGTVTTRGLGVSVIRSPLRRFLWRAVLRRCAIVNVRDDISKLNLAALLPGKAVAVTADMVFFPTVSPLAGDDPGEEEGAGDEAGDRRRWVVVAPCDDAGEGRVLDTALLDAMIAAALAALPGARLAIACHDPRESMDRAAAARIAARWSASAPRIVDSFELAVLTRLYRQAGLVLTNRLHSLIFAVIAGAPVLGIGDGTSKVRVVAGEFAIPVAQPGEAAQAADLVAQALGFDAEARTARRHDMASRATRNLIAPPAPPRRA</sequence>
<dbReference type="RefSeq" id="WP_103095972.1">
    <property type="nucleotide sequence ID" value="NZ_LYMM01000031.1"/>
</dbReference>
<protein>
    <submittedName>
        <fullName evidence="3">Polysaccharide pyruvyl transferase</fullName>
    </submittedName>
</protein>
<keyword evidence="3" id="KW-0808">Transferase</keyword>
<organism evidence="3 4">
    <name type="scientific">Novosphingobium guangzhouense</name>
    <dbReference type="NCBI Taxonomy" id="1850347"/>
    <lineage>
        <taxon>Bacteria</taxon>
        <taxon>Pseudomonadati</taxon>
        <taxon>Pseudomonadota</taxon>
        <taxon>Alphaproteobacteria</taxon>
        <taxon>Sphingomonadales</taxon>
        <taxon>Sphingomonadaceae</taxon>
        <taxon>Novosphingobium</taxon>
    </lineage>
</organism>
<gene>
    <name evidence="3" type="ORF">A8V01_18660</name>
</gene>
<keyword evidence="4" id="KW-1185">Reference proteome</keyword>
<dbReference type="Pfam" id="PF04230">
    <property type="entry name" value="PS_pyruv_trans"/>
    <property type="match status" value="1"/>
</dbReference>
<dbReference type="OrthoDB" id="7494773at2"/>